<evidence type="ECO:0000256" key="4">
    <source>
        <dbReference type="PROSITE-ProRule" id="PRU00236"/>
    </source>
</evidence>
<evidence type="ECO:0000259" key="7">
    <source>
        <dbReference type="PROSITE" id="PS50305"/>
    </source>
</evidence>
<proteinExistence type="inferred from homology"/>
<accession>A0ABQ8ETF4</accession>
<dbReference type="InterPro" id="IPR003000">
    <property type="entry name" value="Sirtuin"/>
</dbReference>
<evidence type="ECO:0000256" key="1">
    <source>
        <dbReference type="ARBA" id="ARBA00006924"/>
    </source>
</evidence>
<dbReference type="PANTHER" id="PTHR11085">
    <property type="entry name" value="NAD-DEPENDENT PROTEIN DEACYLASE SIRTUIN-5, MITOCHONDRIAL-RELATED"/>
    <property type="match status" value="1"/>
</dbReference>
<feature type="coiled-coil region" evidence="5">
    <location>
        <begin position="406"/>
        <end position="433"/>
    </location>
</feature>
<evidence type="ECO:0000313" key="8">
    <source>
        <dbReference type="EMBL" id="KAH6586256.1"/>
    </source>
</evidence>
<organism evidence="8 9">
    <name type="scientific">Batrachochytrium salamandrivorans</name>
    <dbReference type="NCBI Taxonomy" id="1357716"/>
    <lineage>
        <taxon>Eukaryota</taxon>
        <taxon>Fungi</taxon>
        <taxon>Fungi incertae sedis</taxon>
        <taxon>Chytridiomycota</taxon>
        <taxon>Chytridiomycota incertae sedis</taxon>
        <taxon>Chytridiomycetes</taxon>
        <taxon>Rhizophydiales</taxon>
        <taxon>Rhizophydiales incertae sedis</taxon>
        <taxon>Batrachochytrium</taxon>
    </lineage>
</organism>
<keyword evidence="3" id="KW-0520">NAD</keyword>
<feature type="compositionally biased region" description="Low complexity" evidence="6">
    <location>
        <begin position="219"/>
        <end position="234"/>
    </location>
</feature>
<feature type="compositionally biased region" description="Basic and acidic residues" evidence="6">
    <location>
        <begin position="485"/>
        <end position="495"/>
    </location>
</feature>
<evidence type="ECO:0000256" key="6">
    <source>
        <dbReference type="SAM" id="MobiDB-lite"/>
    </source>
</evidence>
<name>A0ABQ8ETF4_9FUNG</name>
<evidence type="ECO:0000256" key="5">
    <source>
        <dbReference type="SAM" id="Coils"/>
    </source>
</evidence>
<feature type="region of interest" description="Disordered" evidence="6">
    <location>
        <begin position="645"/>
        <end position="673"/>
    </location>
</feature>
<evidence type="ECO:0000256" key="3">
    <source>
        <dbReference type="ARBA" id="ARBA00023027"/>
    </source>
</evidence>
<feature type="compositionally biased region" description="Polar residues" evidence="6">
    <location>
        <begin position="182"/>
        <end position="216"/>
    </location>
</feature>
<dbReference type="InterPro" id="IPR029035">
    <property type="entry name" value="DHS-like_NAD/FAD-binding_dom"/>
</dbReference>
<keyword evidence="9" id="KW-1185">Reference proteome</keyword>
<keyword evidence="2" id="KW-0808">Transferase</keyword>
<dbReference type="SUPFAM" id="SSF52467">
    <property type="entry name" value="DHS-like NAD/FAD-binding domain"/>
    <property type="match status" value="1"/>
</dbReference>
<sequence length="700" mass="74436">MVHRVSFGEPDSSTAMHLTAIAEALYQSKRCIIVTGAGISVDAGIPDFRSEDGLYNLVKAKYPNVVLKGRDLFDASLFNDPESTKLFYTFMSELRRLTTKAQSTRTHQFIKDMATSNRLQRCYTQNIDCLESRLGLSSCLATGRTRSVGVDGTDVRTGGGGSAAAISTDSSVATGTREPMVSSLSEFSNQSTTTSASLQNSSAHLSLSQPNPTLHTKLSKPSVMSRSASSSSSNTTSLSAYKVQVVQLHGSLETVVCAFCQAVSEFTDDMASLFECGEPPTCVACEHVRAVRMAQGKRDISVGLLRPNIVLYNEHHREGDKISQMQLYDMKKRPDMLIVMGTSLKVIGVRNLIKEFSKSVHTSKSGICVFINVTDVAVKEWDNVFDYQVIGRSDDVVAMLWNNVVRLSATAEQRKAKREMDRLKREEKLARQNAALTPIGEILKKTKAASIAVNGANIKDAAAPQSQRDVHDGGVGSVSSPDPPAHTRAEMDARRTTTASMSNLSSPTAHTKQTTIPYASIKSRSGIHAEPFLSGKSLQGMPGTLDTCPSSPFSSMSTSSTVSLSGGDLIDDGDDDTLFNDKENTLPACVMAAFGGSFLGSGTDDDGAAASSGIKTSRIVGGAHSKTAMSVVMPTTEMLCHGRGGAAKTTAANPTTSSGRARQTLNHKSDNKASVLRKAAGVAAVPAGATRSSARLKSGS</sequence>
<comment type="caution">
    <text evidence="8">The sequence shown here is derived from an EMBL/GenBank/DDBJ whole genome shotgun (WGS) entry which is preliminary data.</text>
</comment>
<feature type="compositionally biased region" description="Polar residues" evidence="6">
    <location>
        <begin position="650"/>
        <end position="666"/>
    </location>
</feature>
<reference evidence="8 9" key="1">
    <citation type="submission" date="2021-02" db="EMBL/GenBank/DDBJ databases">
        <title>Variation within the Batrachochytrium salamandrivorans European outbreak.</title>
        <authorList>
            <person name="Kelly M."/>
            <person name="Pasmans F."/>
            <person name="Shea T.P."/>
            <person name="Munoz J.F."/>
            <person name="Carranza S."/>
            <person name="Cuomo C.A."/>
            <person name="Martel A."/>
        </authorList>
    </citation>
    <scope>NUCLEOTIDE SEQUENCE [LARGE SCALE GENOMIC DNA]</scope>
    <source>
        <strain evidence="8 9">AMFP18/2</strain>
    </source>
</reference>
<gene>
    <name evidence="8" type="ORF">BASA50_000720</name>
</gene>
<evidence type="ECO:0000313" key="9">
    <source>
        <dbReference type="Proteomes" id="UP001648503"/>
    </source>
</evidence>
<feature type="domain" description="Deacetylase sirtuin-type" evidence="7">
    <location>
        <begin position="8"/>
        <end position="426"/>
    </location>
</feature>
<keyword evidence="5" id="KW-0175">Coiled coil</keyword>
<dbReference type="Proteomes" id="UP001648503">
    <property type="component" value="Unassembled WGS sequence"/>
</dbReference>
<comment type="caution">
    <text evidence="4">Lacks conserved residue(s) required for the propagation of feature annotation.</text>
</comment>
<dbReference type="InterPro" id="IPR050134">
    <property type="entry name" value="NAD-dep_sirtuin_deacylases"/>
</dbReference>
<dbReference type="Gene3D" id="3.40.50.1220">
    <property type="entry name" value="TPP-binding domain"/>
    <property type="match status" value="1"/>
</dbReference>
<dbReference type="Pfam" id="PF02146">
    <property type="entry name" value="SIR2"/>
    <property type="match status" value="2"/>
</dbReference>
<feature type="region of interest" description="Disordered" evidence="6">
    <location>
        <begin position="461"/>
        <end position="521"/>
    </location>
</feature>
<protein>
    <recommendedName>
        <fullName evidence="7">Deacetylase sirtuin-type domain-containing protein</fullName>
    </recommendedName>
</protein>
<evidence type="ECO:0000256" key="2">
    <source>
        <dbReference type="ARBA" id="ARBA00022679"/>
    </source>
</evidence>
<comment type="similarity">
    <text evidence="1">Belongs to the sirtuin family. Class I subfamily.</text>
</comment>
<dbReference type="InterPro" id="IPR026590">
    <property type="entry name" value="Ssirtuin_cat_dom"/>
</dbReference>
<dbReference type="EMBL" id="JAFCIX010000575">
    <property type="protein sequence ID" value="KAH6586256.1"/>
    <property type="molecule type" value="Genomic_DNA"/>
</dbReference>
<feature type="region of interest" description="Disordered" evidence="6">
    <location>
        <begin position="151"/>
        <end position="234"/>
    </location>
</feature>
<dbReference type="PROSITE" id="PS50305">
    <property type="entry name" value="SIRTUIN"/>
    <property type="match status" value="1"/>
</dbReference>
<feature type="compositionally biased region" description="Polar residues" evidence="6">
    <location>
        <begin position="496"/>
        <end position="517"/>
    </location>
</feature>
<dbReference type="PANTHER" id="PTHR11085:SF8">
    <property type="entry name" value="NAD-DEPENDENT HISTONE DEACETYLASE HST3"/>
    <property type="match status" value="1"/>
</dbReference>